<dbReference type="GO" id="GO:0034475">
    <property type="term" value="P:U4 snRNA 3'-end processing"/>
    <property type="evidence" value="ECO:0007669"/>
    <property type="project" value="TreeGrafter"/>
</dbReference>
<keyword evidence="4" id="KW-0963">Cytoplasm</keyword>
<dbReference type="Gene3D" id="3.30.230.70">
    <property type="entry name" value="GHMP Kinase, N-terminal domain"/>
    <property type="match status" value="2"/>
</dbReference>
<dbReference type="GO" id="GO:0016075">
    <property type="term" value="P:rRNA catabolic process"/>
    <property type="evidence" value="ECO:0007669"/>
    <property type="project" value="TreeGrafter"/>
</dbReference>
<comment type="subcellular location">
    <subcellularLocation>
        <location evidence="2">Cytoplasm</location>
    </subcellularLocation>
    <subcellularLocation>
        <location evidence="1">Nucleus</location>
    </subcellularLocation>
</comment>
<dbReference type="GO" id="GO:0000467">
    <property type="term" value="P:exonucleolytic trimming to generate mature 3'-end of 5.8S rRNA from tricistronic rRNA transcript (SSU-rRNA, 5.8S rRNA, LSU-rRNA)"/>
    <property type="evidence" value="ECO:0007669"/>
    <property type="project" value="TreeGrafter"/>
</dbReference>
<dbReference type="SUPFAM" id="SSF46579">
    <property type="entry name" value="Prefoldin"/>
    <property type="match status" value="1"/>
</dbReference>
<dbReference type="InterPro" id="IPR001247">
    <property type="entry name" value="ExoRNase_PH_dom1"/>
</dbReference>
<evidence type="ECO:0000256" key="4">
    <source>
        <dbReference type="ARBA" id="ARBA00022490"/>
    </source>
</evidence>
<name>A0A914L5T9_MELIC</name>
<dbReference type="SUPFAM" id="SSF54211">
    <property type="entry name" value="Ribosomal protein S5 domain 2-like"/>
    <property type="match status" value="2"/>
</dbReference>
<dbReference type="SUPFAM" id="SSF55666">
    <property type="entry name" value="Ribonuclease PH domain 2-like"/>
    <property type="match status" value="2"/>
</dbReference>
<dbReference type="InterPro" id="IPR036345">
    <property type="entry name" value="ExoRNase_PH_dom2_sf"/>
</dbReference>
<evidence type="ECO:0000256" key="5">
    <source>
        <dbReference type="SAM" id="MobiDB-lite"/>
    </source>
</evidence>
<evidence type="ECO:0000313" key="8">
    <source>
        <dbReference type="Proteomes" id="UP000887563"/>
    </source>
</evidence>
<dbReference type="Pfam" id="PF03725">
    <property type="entry name" value="RNase_PH_C"/>
    <property type="match status" value="2"/>
</dbReference>
<evidence type="ECO:0000259" key="6">
    <source>
        <dbReference type="Pfam" id="PF01138"/>
    </source>
</evidence>
<dbReference type="Pfam" id="PF01138">
    <property type="entry name" value="RNase_PH"/>
    <property type="match status" value="1"/>
</dbReference>
<dbReference type="GO" id="GO:0071035">
    <property type="term" value="P:nuclear polyadenylation-dependent rRNA catabolic process"/>
    <property type="evidence" value="ECO:0007669"/>
    <property type="project" value="TreeGrafter"/>
</dbReference>
<dbReference type="InterPro" id="IPR020568">
    <property type="entry name" value="Ribosomal_Su5_D2-typ_SF"/>
</dbReference>
<dbReference type="PANTHER" id="PTHR11097">
    <property type="entry name" value="EXOSOME COMPLEX EXONUCLEASE RIBOSOMAL RNA PROCESSING PROTEIN"/>
    <property type="match status" value="1"/>
</dbReference>
<dbReference type="CDD" id="cd23157">
    <property type="entry name" value="Prefoldin_5"/>
    <property type="match status" value="1"/>
</dbReference>
<dbReference type="WBParaSite" id="Minc3s00276g09196">
    <property type="protein sequence ID" value="Minc3s00276g09196"/>
    <property type="gene ID" value="Minc3s00276g09196"/>
</dbReference>
<dbReference type="AlphaFoldDB" id="A0A914L5T9"/>
<protein>
    <submittedName>
        <fullName evidence="9">Exosome complex component RRP45</fullName>
    </submittedName>
</protein>
<dbReference type="GO" id="GO:0034476">
    <property type="term" value="P:U5 snRNA 3'-end processing"/>
    <property type="evidence" value="ECO:0007669"/>
    <property type="project" value="TreeGrafter"/>
</dbReference>
<dbReference type="GO" id="GO:0071038">
    <property type="term" value="P:TRAMP-dependent tRNA surveillance pathway"/>
    <property type="evidence" value="ECO:0007669"/>
    <property type="project" value="TreeGrafter"/>
</dbReference>
<feature type="region of interest" description="Disordered" evidence="5">
    <location>
        <begin position="246"/>
        <end position="265"/>
    </location>
</feature>
<dbReference type="InterPro" id="IPR027408">
    <property type="entry name" value="PNPase/RNase_PH_dom_sf"/>
</dbReference>
<evidence type="ECO:0000256" key="2">
    <source>
        <dbReference type="ARBA" id="ARBA00004496"/>
    </source>
</evidence>
<reference evidence="9" key="1">
    <citation type="submission" date="2022-11" db="UniProtKB">
        <authorList>
            <consortium name="WormBaseParasite"/>
        </authorList>
    </citation>
    <scope>IDENTIFICATION</scope>
</reference>
<feature type="domain" description="Exoribonuclease phosphorolytic" evidence="6">
    <location>
        <begin position="49"/>
        <end position="164"/>
    </location>
</feature>
<comment type="similarity">
    <text evidence="3">Belongs to the RNase PH family.</text>
</comment>
<dbReference type="GO" id="GO:0071028">
    <property type="term" value="P:nuclear mRNA surveillance"/>
    <property type="evidence" value="ECO:0007669"/>
    <property type="project" value="TreeGrafter"/>
</dbReference>
<evidence type="ECO:0000313" key="9">
    <source>
        <dbReference type="WBParaSite" id="Minc3s00276g09196"/>
    </source>
</evidence>
<evidence type="ECO:0000259" key="7">
    <source>
        <dbReference type="Pfam" id="PF03725"/>
    </source>
</evidence>
<feature type="compositionally biased region" description="Low complexity" evidence="5">
    <location>
        <begin position="248"/>
        <end position="265"/>
    </location>
</feature>
<dbReference type="GO" id="GO:0000176">
    <property type="term" value="C:nuclear exosome (RNase complex)"/>
    <property type="evidence" value="ECO:0007669"/>
    <property type="project" value="TreeGrafter"/>
</dbReference>
<feature type="domain" description="Exoribonuclease phosphorolytic" evidence="7">
    <location>
        <begin position="195"/>
        <end position="244"/>
    </location>
</feature>
<dbReference type="GO" id="GO:0034473">
    <property type="term" value="P:U1 snRNA 3'-end processing"/>
    <property type="evidence" value="ECO:0007669"/>
    <property type="project" value="TreeGrafter"/>
</dbReference>
<accession>A0A914L5T9</accession>
<dbReference type="PANTHER" id="PTHR11097:SF14">
    <property type="entry name" value="EXOSOME COMPLEX COMPONENT RRP45"/>
    <property type="match status" value="1"/>
</dbReference>
<feature type="domain" description="Exoribonuclease phosphorolytic" evidence="7">
    <location>
        <begin position="509"/>
        <end position="574"/>
    </location>
</feature>
<evidence type="ECO:0000256" key="1">
    <source>
        <dbReference type="ARBA" id="ARBA00004123"/>
    </source>
</evidence>
<evidence type="ECO:0000256" key="3">
    <source>
        <dbReference type="ARBA" id="ARBA00006678"/>
    </source>
</evidence>
<dbReference type="Proteomes" id="UP000887563">
    <property type="component" value="Unplaced"/>
</dbReference>
<sequence length="589" mass="65912">MRGRLPKNNTHLAFLLDLFQSKKRVDGREWTDFRSFDVSYDPTCRLTHIRLGKTRLMCTLDAEISAPRKSTKPGAGSIAFSVDFLPMAHPSAVETNSFDNEIEQCLVILESLFRDTYCLDFDTLCIESNKYVFDIKCEIKILDYDGGLWDASVLAVSCAITHFKRSDVSYNSITKKLIVHSNDKPPIPLTVYYKPVTTTFGFINGIDDPIIDPTTEESLLVDGFLIIGANHRDEICLISQSGNLNANQKSQMSSSKSSTTSSTQQPTVVDINSLTIEELSGLQQQLSAELSFFNESLNELRSVSNRFGRCQVTLDSINPEEKNKKALIPLSESVYIEAKVIDPDKYLVEIGAGYFARMNRKQALDYFKRLMCTLDAEISAPRKSTKPGAGSIAFSVDFLPMAHPSAVETNSFDNEIEQCLVILESLFRDTYCLDFDTLCIESNKYVFDIKCEIKILDYDGGLWDASVLAVSCAITHFKRSDVSYNSITKKLIVHSNDKPPIPLTVYYKPVTTTFGFINGIEDPIIDPTMEESLLVDGFLIIGANHRDEICLISQSGNLNANQKSIEKCCEIALKNVKELIGYINTIKIK</sequence>
<dbReference type="GO" id="GO:0000177">
    <property type="term" value="C:cytoplasmic exosome (RNase complex)"/>
    <property type="evidence" value="ECO:0007669"/>
    <property type="project" value="TreeGrafter"/>
</dbReference>
<dbReference type="Pfam" id="PF02996">
    <property type="entry name" value="Prefoldin"/>
    <property type="match status" value="1"/>
</dbReference>
<dbReference type="InterPro" id="IPR004127">
    <property type="entry name" value="Prefoldin_subunit_alpha"/>
</dbReference>
<dbReference type="InterPro" id="IPR015847">
    <property type="entry name" value="ExoRNase_PH_dom2"/>
</dbReference>
<proteinExistence type="inferred from homology"/>
<organism evidence="8 9">
    <name type="scientific">Meloidogyne incognita</name>
    <name type="common">Southern root-knot nematode worm</name>
    <name type="synonym">Oxyuris incognita</name>
    <dbReference type="NCBI Taxonomy" id="6306"/>
    <lineage>
        <taxon>Eukaryota</taxon>
        <taxon>Metazoa</taxon>
        <taxon>Ecdysozoa</taxon>
        <taxon>Nematoda</taxon>
        <taxon>Chromadorea</taxon>
        <taxon>Rhabditida</taxon>
        <taxon>Tylenchina</taxon>
        <taxon>Tylenchomorpha</taxon>
        <taxon>Tylenchoidea</taxon>
        <taxon>Meloidogynidae</taxon>
        <taxon>Meloidogyninae</taxon>
        <taxon>Meloidogyne</taxon>
        <taxon>Meloidogyne incognita group</taxon>
    </lineage>
</organism>
<dbReference type="InterPro" id="IPR050590">
    <property type="entry name" value="Exosome_comp_Rrp42_subfam"/>
</dbReference>
<keyword evidence="8" id="KW-1185">Reference proteome</keyword>
<dbReference type="GO" id="GO:0035925">
    <property type="term" value="F:mRNA 3'-UTR AU-rich region binding"/>
    <property type="evidence" value="ECO:0007669"/>
    <property type="project" value="TreeGrafter"/>
</dbReference>
<dbReference type="NCBIfam" id="TIGR00293">
    <property type="entry name" value="prefoldin subunit alpha"/>
    <property type="match status" value="1"/>
</dbReference>